<dbReference type="AlphaFoldDB" id="A0A3A9ADH3"/>
<feature type="region of interest" description="Disordered" evidence="1">
    <location>
        <begin position="47"/>
        <end position="111"/>
    </location>
</feature>
<evidence type="ECO:0000256" key="2">
    <source>
        <dbReference type="SAM" id="SignalP"/>
    </source>
</evidence>
<reference evidence="3 4" key="1">
    <citation type="submission" date="2018-09" db="EMBL/GenBank/DDBJ databases">
        <title>Murine metabolic-syndrome-specific gut microbial biobank.</title>
        <authorList>
            <person name="Liu C."/>
        </authorList>
    </citation>
    <scope>NUCLEOTIDE SEQUENCE [LARGE SCALE GENOMIC DNA]</scope>
    <source>
        <strain evidence="3 4">0.1xD8-82</strain>
    </source>
</reference>
<comment type="caution">
    <text evidence="3">The sequence shown here is derived from an EMBL/GenBank/DDBJ whole genome shotgun (WGS) entry which is preliminary data.</text>
</comment>
<dbReference type="OrthoDB" id="9879590at2"/>
<gene>
    <name evidence="3" type="ORF">D7V94_18075</name>
</gene>
<feature type="compositionally biased region" description="Low complexity" evidence="1">
    <location>
        <begin position="57"/>
        <end position="104"/>
    </location>
</feature>
<evidence type="ECO:0000256" key="1">
    <source>
        <dbReference type="SAM" id="MobiDB-lite"/>
    </source>
</evidence>
<dbReference type="RefSeq" id="WP_120471695.1">
    <property type="nucleotide sequence ID" value="NZ_RAYQ01000022.1"/>
</dbReference>
<dbReference type="Proteomes" id="UP000280696">
    <property type="component" value="Unassembled WGS sequence"/>
</dbReference>
<accession>A0A3A9ADH3</accession>
<dbReference type="EMBL" id="RAYQ01000022">
    <property type="protein sequence ID" value="RKI89509.1"/>
    <property type="molecule type" value="Genomic_DNA"/>
</dbReference>
<organism evidence="3 4">
    <name type="scientific">Parablautia intestinalis</name>
    <dbReference type="NCBI Taxonomy" id="2320100"/>
    <lineage>
        <taxon>Bacteria</taxon>
        <taxon>Bacillati</taxon>
        <taxon>Bacillota</taxon>
        <taxon>Clostridia</taxon>
        <taxon>Lachnospirales</taxon>
        <taxon>Lachnospiraceae</taxon>
        <taxon>Parablautia</taxon>
    </lineage>
</organism>
<feature type="chain" id="PRO_5017453516" evidence="2">
    <location>
        <begin position="29"/>
        <end position="238"/>
    </location>
</feature>
<name>A0A3A9ADH3_9FIRM</name>
<evidence type="ECO:0000313" key="3">
    <source>
        <dbReference type="EMBL" id="RKI89509.1"/>
    </source>
</evidence>
<keyword evidence="2" id="KW-0732">Signal</keyword>
<evidence type="ECO:0000313" key="4">
    <source>
        <dbReference type="Proteomes" id="UP000280696"/>
    </source>
</evidence>
<feature type="signal peptide" evidence="2">
    <location>
        <begin position="1"/>
        <end position="28"/>
    </location>
</feature>
<proteinExistence type="predicted"/>
<protein>
    <submittedName>
        <fullName evidence="3">Uncharacterized protein</fullName>
    </submittedName>
</protein>
<sequence length="238" mass="24720">MKRKMMKVAAMMMAMTMMFASNALTAHAENWDDGCYHGDGGVSGDSGLSCEIEDNSSSDSSYSSDSGSSESYSEPSESYDNGSSDSGSYDSGSNSSSDNGSSSSAGGGASYSAPARKALGSNTGVTGKEQFRVLAKSGAGSYKVTHKGQTIATFWLVDAEGKSVSCTAVALKQRTDGKWAIDFQVTEKMAEGTKAADTTGLTIGAPTDRTYMYTVLGVSYVTINDAVIIDIEAEAAQQ</sequence>
<keyword evidence="4" id="KW-1185">Reference proteome</keyword>